<evidence type="ECO:0000256" key="1">
    <source>
        <dbReference type="ARBA" id="ARBA00022679"/>
    </source>
</evidence>
<organism evidence="4 5">
    <name type="scientific">Phycicoccus endophyticus</name>
    <dbReference type="NCBI Taxonomy" id="1690220"/>
    <lineage>
        <taxon>Bacteria</taxon>
        <taxon>Bacillati</taxon>
        <taxon>Actinomycetota</taxon>
        <taxon>Actinomycetes</taxon>
        <taxon>Micrococcales</taxon>
        <taxon>Intrasporangiaceae</taxon>
        <taxon>Phycicoccus</taxon>
    </lineage>
</organism>
<gene>
    <name evidence="4" type="ORF">H9L10_04415</name>
</gene>
<name>A0A7G9R3W2_9MICO</name>
<dbReference type="InterPro" id="IPR050832">
    <property type="entry name" value="Bact_Acetyltransf"/>
</dbReference>
<dbReference type="GO" id="GO:0016747">
    <property type="term" value="F:acyltransferase activity, transferring groups other than amino-acyl groups"/>
    <property type="evidence" value="ECO:0007669"/>
    <property type="project" value="InterPro"/>
</dbReference>
<dbReference type="Proteomes" id="UP000515976">
    <property type="component" value="Chromosome"/>
</dbReference>
<dbReference type="PANTHER" id="PTHR43877">
    <property type="entry name" value="AMINOALKYLPHOSPHONATE N-ACETYLTRANSFERASE-RELATED-RELATED"/>
    <property type="match status" value="1"/>
</dbReference>
<sequence length="331" mass="35241">MRVRRRAAVGHAGGVSALVHALAGRLPAGCAARPLTHEDLDPAFEVYSLAQLEDSGLVAMERADIEADWSRPSMDLATDTVGVLRDGRLVGAAEVSRGGWRAEAAVHPGHRGAGVGTWLAGWAEERSHAAGAPSVGQTVPAGSSAQRLLEARGYRPGHTSWVLELPPGVEVADRPLPPGYRMRTARGEADHRAAHDVIETAFGEWADREREPFEEWAPGVVLRPGFAPWNLRVVETGGVVVGACFTVVDERGAGFVDQVAVARAHRGRGLAQALLADGFRNAREHGAVRSELSTDSRTGALDLYRKVGMRVSATWVHLVRGHGHDHAAAPA</sequence>
<evidence type="ECO:0000313" key="5">
    <source>
        <dbReference type="Proteomes" id="UP000515976"/>
    </source>
</evidence>
<feature type="domain" description="N-acetyltransferase" evidence="3">
    <location>
        <begin position="30"/>
        <end position="187"/>
    </location>
</feature>
<feature type="domain" description="N-acetyltransferase" evidence="3">
    <location>
        <begin position="180"/>
        <end position="331"/>
    </location>
</feature>
<dbReference type="EMBL" id="CP060712">
    <property type="protein sequence ID" value="QNN50287.1"/>
    <property type="molecule type" value="Genomic_DNA"/>
</dbReference>
<dbReference type="Gene3D" id="3.40.630.30">
    <property type="match status" value="1"/>
</dbReference>
<keyword evidence="1 4" id="KW-0808">Transferase</keyword>
<evidence type="ECO:0000259" key="3">
    <source>
        <dbReference type="PROSITE" id="PS51186"/>
    </source>
</evidence>
<proteinExistence type="predicted"/>
<dbReference type="PROSITE" id="PS51186">
    <property type="entry name" value="GNAT"/>
    <property type="match status" value="2"/>
</dbReference>
<accession>A0A7G9R3W2</accession>
<dbReference type="Pfam" id="PF00583">
    <property type="entry name" value="Acetyltransf_1"/>
    <property type="match status" value="2"/>
</dbReference>
<reference evidence="4 5" key="1">
    <citation type="submission" date="2020-08" db="EMBL/GenBank/DDBJ databases">
        <title>Genome sequence of Phycicoccus endophyticus JCM 31784T.</title>
        <authorList>
            <person name="Hyun D.-W."/>
            <person name="Bae J.-W."/>
        </authorList>
    </citation>
    <scope>NUCLEOTIDE SEQUENCE [LARGE SCALE GENOMIC DNA]</scope>
    <source>
        <strain evidence="4 5">JCM 31784</strain>
    </source>
</reference>
<dbReference type="InterPro" id="IPR016181">
    <property type="entry name" value="Acyl_CoA_acyltransferase"/>
</dbReference>
<keyword evidence="5" id="KW-1185">Reference proteome</keyword>
<dbReference type="CDD" id="cd04301">
    <property type="entry name" value="NAT_SF"/>
    <property type="match status" value="2"/>
</dbReference>
<dbReference type="AlphaFoldDB" id="A0A7G9R3W2"/>
<dbReference type="InterPro" id="IPR000182">
    <property type="entry name" value="GNAT_dom"/>
</dbReference>
<keyword evidence="2" id="KW-0012">Acyltransferase</keyword>
<evidence type="ECO:0000256" key="2">
    <source>
        <dbReference type="ARBA" id="ARBA00023315"/>
    </source>
</evidence>
<dbReference type="SUPFAM" id="SSF55729">
    <property type="entry name" value="Acyl-CoA N-acyltransferases (Nat)"/>
    <property type="match status" value="2"/>
</dbReference>
<dbReference type="KEGG" id="pei:H9L10_04415"/>
<evidence type="ECO:0000313" key="4">
    <source>
        <dbReference type="EMBL" id="QNN50287.1"/>
    </source>
</evidence>
<protein>
    <submittedName>
        <fullName evidence="4">GNAT family N-acetyltransferase</fullName>
    </submittedName>
</protein>